<dbReference type="EMBL" id="FXUI01000002">
    <property type="protein sequence ID" value="SMP58520.1"/>
    <property type="molecule type" value="Genomic_DNA"/>
</dbReference>
<dbReference type="RefSeq" id="WP_283405457.1">
    <property type="nucleotide sequence ID" value="NZ_FXUI01000002.1"/>
</dbReference>
<organism evidence="2 3">
    <name type="scientific">Novosphingobium panipatense</name>
    <dbReference type="NCBI Taxonomy" id="428991"/>
    <lineage>
        <taxon>Bacteria</taxon>
        <taxon>Pseudomonadati</taxon>
        <taxon>Pseudomonadota</taxon>
        <taxon>Alphaproteobacteria</taxon>
        <taxon>Sphingomonadales</taxon>
        <taxon>Sphingomonadaceae</taxon>
        <taxon>Novosphingobium</taxon>
    </lineage>
</organism>
<keyword evidence="1" id="KW-0812">Transmembrane</keyword>
<sequence>MGSPVTTRALGFLSGGLGLALIGSSIFGYVQTERLSAARETIQAREATIATHKAAVVDRDVLIAKQNDAVRQLQAKSEEDRAAYLERLAAADKRAEVYKGQAKSLLTATTEATDELGRCRAAVQLIHDTLSEEN</sequence>
<feature type="transmembrane region" description="Helical" evidence="1">
    <location>
        <begin position="12"/>
        <end position="30"/>
    </location>
</feature>
<keyword evidence="1" id="KW-1133">Transmembrane helix</keyword>
<accession>A0ABY1Q6C7</accession>
<name>A0ABY1Q6C7_9SPHN</name>
<comment type="caution">
    <text evidence="2">The sequence shown here is derived from an EMBL/GenBank/DDBJ whole genome shotgun (WGS) entry which is preliminary data.</text>
</comment>
<keyword evidence="1" id="KW-0472">Membrane</keyword>
<evidence type="ECO:0000313" key="3">
    <source>
        <dbReference type="Proteomes" id="UP001157910"/>
    </source>
</evidence>
<keyword evidence="3" id="KW-1185">Reference proteome</keyword>
<proteinExistence type="predicted"/>
<evidence type="ECO:0000313" key="2">
    <source>
        <dbReference type="EMBL" id="SMP58520.1"/>
    </source>
</evidence>
<protein>
    <submittedName>
        <fullName evidence="2">Uncharacterized protein</fullName>
    </submittedName>
</protein>
<reference evidence="2 3" key="1">
    <citation type="submission" date="2017-05" db="EMBL/GenBank/DDBJ databases">
        <authorList>
            <person name="Varghese N."/>
            <person name="Submissions S."/>
        </authorList>
    </citation>
    <scope>NUCLEOTIDE SEQUENCE [LARGE SCALE GENOMIC DNA]</scope>
    <source>
        <strain evidence="2 3">SM16</strain>
    </source>
</reference>
<evidence type="ECO:0000256" key="1">
    <source>
        <dbReference type="SAM" id="Phobius"/>
    </source>
</evidence>
<dbReference type="Proteomes" id="UP001157910">
    <property type="component" value="Unassembled WGS sequence"/>
</dbReference>
<gene>
    <name evidence="2" type="ORF">SAMN06296065_102487</name>
</gene>